<keyword evidence="1" id="KW-0472">Membrane</keyword>
<protein>
    <submittedName>
        <fullName evidence="2">Uncharacterized protein</fullName>
    </submittedName>
</protein>
<feature type="transmembrane region" description="Helical" evidence="1">
    <location>
        <begin position="140"/>
        <end position="159"/>
    </location>
</feature>
<reference evidence="2" key="1">
    <citation type="submission" date="2021-02" db="EMBL/GenBank/DDBJ databases">
        <authorList>
            <person name="Dougan E. K."/>
            <person name="Rhodes N."/>
            <person name="Thang M."/>
            <person name="Chan C."/>
        </authorList>
    </citation>
    <scope>NUCLEOTIDE SEQUENCE</scope>
</reference>
<evidence type="ECO:0000256" key="1">
    <source>
        <dbReference type="SAM" id="Phobius"/>
    </source>
</evidence>
<dbReference type="AlphaFoldDB" id="A0A813B1Z7"/>
<keyword evidence="1" id="KW-0812">Transmembrane</keyword>
<accession>A0A813B1Z7</accession>
<gene>
    <name evidence="2" type="ORF">SNEC2469_LOCUS29319</name>
</gene>
<evidence type="ECO:0000313" key="2">
    <source>
        <dbReference type="EMBL" id="CAE7886551.1"/>
    </source>
</evidence>
<sequence>MVGKQPSTLLCPQERVFDSDGNFLREEWEDYDGKEDLCQIGMSSPLFYFTVVFLWVLLIVRELRTTERLARDIWSMPSCRTSAAMTGEDSDHHVVQVVALTPCVRTLIYFMVILPKLVICCTLMYLGCQWLTATNSFADLVMNSIAMEFVAAPVLRTYLRMFRCFNAAGLHMSHMSH</sequence>
<dbReference type="Proteomes" id="UP000601435">
    <property type="component" value="Unassembled WGS sequence"/>
</dbReference>
<proteinExistence type="predicted"/>
<keyword evidence="1" id="KW-1133">Transmembrane helix</keyword>
<dbReference type="OrthoDB" id="410817at2759"/>
<feature type="transmembrane region" description="Helical" evidence="1">
    <location>
        <begin position="107"/>
        <end position="128"/>
    </location>
</feature>
<organism evidence="2 3">
    <name type="scientific">Symbiodinium necroappetens</name>
    <dbReference type="NCBI Taxonomy" id="1628268"/>
    <lineage>
        <taxon>Eukaryota</taxon>
        <taxon>Sar</taxon>
        <taxon>Alveolata</taxon>
        <taxon>Dinophyceae</taxon>
        <taxon>Suessiales</taxon>
        <taxon>Symbiodiniaceae</taxon>
        <taxon>Symbiodinium</taxon>
    </lineage>
</organism>
<comment type="caution">
    <text evidence="2">The sequence shown here is derived from an EMBL/GenBank/DDBJ whole genome shotgun (WGS) entry which is preliminary data.</text>
</comment>
<keyword evidence="3" id="KW-1185">Reference proteome</keyword>
<evidence type="ECO:0000313" key="3">
    <source>
        <dbReference type="Proteomes" id="UP000601435"/>
    </source>
</evidence>
<name>A0A813B1Z7_9DINO</name>
<dbReference type="EMBL" id="CAJNJA010065696">
    <property type="protein sequence ID" value="CAE7886551.1"/>
    <property type="molecule type" value="Genomic_DNA"/>
</dbReference>
<feature type="transmembrane region" description="Helical" evidence="1">
    <location>
        <begin position="40"/>
        <end position="60"/>
    </location>
</feature>